<reference evidence="1" key="2">
    <citation type="journal article" date="2015" name="Data Brief">
        <title>Shoot transcriptome of the giant reed, Arundo donax.</title>
        <authorList>
            <person name="Barrero R.A."/>
            <person name="Guerrero F.D."/>
            <person name="Moolhuijzen P."/>
            <person name="Goolsby J.A."/>
            <person name="Tidwell J."/>
            <person name="Bellgard S.E."/>
            <person name="Bellgard M.I."/>
        </authorList>
    </citation>
    <scope>NUCLEOTIDE SEQUENCE</scope>
    <source>
        <tissue evidence="1">Shoot tissue taken approximately 20 cm above the soil surface</tissue>
    </source>
</reference>
<dbReference type="AlphaFoldDB" id="A0A0A9F1K3"/>
<sequence length="34" mass="3829">MQRVAVTKCLMTIPHEHLLLYTLFPASQVQNSAS</sequence>
<evidence type="ECO:0000313" key="1">
    <source>
        <dbReference type="EMBL" id="JAE06925.1"/>
    </source>
</evidence>
<accession>A0A0A9F1K3</accession>
<proteinExistence type="predicted"/>
<protein>
    <submittedName>
        <fullName evidence="1">Uncharacterized protein</fullName>
    </submittedName>
</protein>
<dbReference type="EMBL" id="GBRH01190971">
    <property type="protein sequence ID" value="JAE06925.1"/>
    <property type="molecule type" value="Transcribed_RNA"/>
</dbReference>
<organism evidence="1">
    <name type="scientific">Arundo donax</name>
    <name type="common">Giant reed</name>
    <name type="synonym">Donax arundinaceus</name>
    <dbReference type="NCBI Taxonomy" id="35708"/>
    <lineage>
        <taxon>Eukaryota</taxon>
        <taxon>Viridiplantae</taxon>
        <taxon>Streptophyta</taxon>
        <taxon>Embryophyta</taxon>
        <taxon>Tracheophyta</taxon>
        <taxon>Spermatophyta</taxon>
        <taxon>Magnoliopsida</taxon>
        <taxon>Liliopsida</taxon>
        <taxon>Poales</taxon>
        <taxon>Poaceae</taxon>
        <taxon>PACMAD clade</taxon>
        <taxon>Arundinoideae</taxon>
        <taxon>Arundineae</taxon>
        <taxon>Arundo</taxon>
    </lineage>
</organism>
<name>A0A0A9F1K3_ARUDO</name>
<reference evidence="1" key="1">
    <citation type="submission" date="2014-09" db="EMBL/GenBank/DDBJ databases">
        <authorList>
            <person name="Magalhaes I.L.F."/>
            <person name="Oliveira U."/>
            <person name="Santos F.R."/>
            <person name="Vidigal T.H.D.A."/>
            <person name="Brescovit A.D."/>
            <person name="Santos A.J."/>
        </authorList>
    </citation>
    <scope>NUCLEOTIDE SEQUENCE</scope>
    <source>
        <tissue evidence="1">Shoot tissue taken approximately 20 cm above the soil surface</tissue>
    </source>
</reference>